<gene>
    <name evidence="1" type="ORF">I4F81_007242</name>
</gene>
<name>A0ACC3C3M5_PYRYE</name>
<dbReference type="EMBL" id="CM020619">
    <property type="protein sequence ID" value="KAK1864698.1"/>
    <property type="molecule type" value="Genomic_DNA"/>
</dbReference>
<dbReference type="Proteomes" id="UP000798662">
    <property type="component" value="Chromosome 2"/>
</dbReference>
<keyword evidence="2" id="KW-1185">Reference proteome</keyword>
<sequence length="1382" mass="147035">MTAGTRRAAAWADSPAVSGGWARRAGWVRASVPAAGGAAATAGARAGKLAEASKARVRDALLAHDPGGYKRALADKHALEHIFSGLDSLGVAVHAARSDGRDDVAFVLDDDRRNARRALDEALAMPNEAAALDRIRAVEAAIEASLEVAAASAEEAAAARAAAHAALPLWKRVWDLDKDGVVSLKEKRHWVTGILLLVTAIGCLVLMGLLTKSYVEDHHHPSVVLSVTERAEVVLPPFTFCLPGPAFATIDRVGPDGSRTGPYAGFLGKPLFIPEWVQLPTPIGGDPVPRDNKPFDPVPAGGEAELIELPNPLPGCANANASLSPFDNDTCFSCYEMWRQHTLYGGGSVEENLNSTVDLAFRTYAPYSACLANAEDLPDNVITELRAVITSNFTTLVSRGVLRAAAGSPAVVPGDGITLSREQLCNVVFFSGVFYPLLRGGGAAYVRSGSGGAGSWTLAPGTGPILQGRHIGAGHALDLHILPAVIGANTAAAARQATRNEARSHASLPGFPVGAALPGELTQVLLTKRIFGKDVQGPGSPRELRYEARVDGYSRAVPRPAPGFHELIVSIGLETFLVDDFERQPHYTFVQFLEQITGYTANFFDISVFTLIRLIPVINRLHETFARCGLKAAPVDLPQITVVGSQSSGKSSVLEALVGFDFLPRGSGIVTRCPIVIEMMHVKASEPMPESVPGDAYVMFLSRPGELFTDMEVVRTEISAQMEKVAGSSKGISPTPVIMRVFSRHVVDLTLIDLPGLTKVAVGDQPEDIEKLVREMILAFIKRPNAIVLAVHPANTDLATSDALQLAKRVDPSGMRTLGVITKLDLMDDGTDARDMLAGRIVPLHHGYVGVVNRSQADITASRTIASAREAESSFFSSHPLYASSASRMGAAYLATKLSGLLMEHIRACLPSLRSQLDTLLVEQRARLDLLGPPPPNSEGEGAGAALLQLLTRYANEFGAALDGRAGGAAATRELFGGARLNYIFHDVYAAELESMTPFETLTTEDIRTAIRNATGHRTPLFVPEGAFELLVKRLIVRFLPPALACVDLVYRDLVTLADSLQGEELARFPRLRRAVGDVTRGLLAAHKAPAAQTVKDLLAMETSFINTRHPHFVGGSAAMEQVRRNREAAEEAEAEAADAADAAAAASSGVNGRAGRDYLPASSFGAAAYDDPARGGGRSSSQRRPGRQLPDSPDRWVNGVLLGHEAAPDGPASYSNNGGRGIAGVSSHRRNRVAAAGAPPTGGATGGGGRADKRKQTPRVTDSDVMPSHLTVRGDEPLSERERTEMDLIRLLLSSYFDLVRVRVADLVPKAVMCFLVNKAKSSLQSELVTKLYARERFAELMAEDEGASADRRNTAVLVEAAEAAVAIVNEVRDLGTDALA</sequence>
<evidence type="ECO:0000313" key="1">
    <source>
        <dbReference type="EMBL" id="KAK1864698.1"/>
    </source>
</evidence>
<accession>A0ACC3C3M5</accession>
<reference evidence="1" key="1">
    <citation type="submission" date="2019-11" db="EMBL/GenBank/DDBJ databases">
        <title>Nori genome reveals adaptations in red seaweeds to the harsh intertidal environment.</title>
        <authorList>
            <person name="Wang D."/>
            <person name="Mao Y."/>
        </authorList>
    </citation>
    <scope>NUCLEOTIDE SEQUENCE</scope>
    <source>
        <tissue evidence="1">Gametophyte</tissue>
    </source>
</reference>
<evidence type="ECO:0000313" key="2">
    <source>
        <dbReference type="Proteomes" id="UP000798662"/>
    </source>
</evidence>
<proteinExistence type="predicted"/>
<protein>
    <submittedName>
        <fullName evidence="1">Uncharacterized protein</fullName>
    </submittedName>
</protein>
<comment type="caution">
    <text evidence="1">The sequence shown here is derived from an EMBL/GenBank/DDBJ whole genome shotgun (WGS) entry which is preliminary data.</text>
</comment>
<organism evidence="1 2">
    <name type="scientific">Pyropia yezoensis</name>
    <name type="common">Susabi-nori</name>
    <name type="synonym">Porphyra yezoensis</name>
    <dbReference type="NCBI Taxonomy" id="2788"/>
    <lineage>
        <taxon>Eukaryota</taxon>
        <taxon>Rhodophyta</taxon>
        <taxon>Bangiophyceae</taxon>
        <taxon>Bangiales</taxon>
        <taxon>Bangiaceae</taxon>
        <taxon>Pyropia</taxon>
    </lineage>
</organism>